<reference evidence="5" key="1">
    <citation type="journal article" date="2004" name="Nature">
        <title>Genome duplication in the teleost fish Tetraodon nigroviridis reveals the early vertebrate proto-karyotype.</title>
        <authorList>
            <person name="Jaillon O."/>
            <person name="Aury J.-M."/>
            <person name="Brunet F."/>
            <person name="Petit J.-L."/>
            <person name="Stange-Thomann N."/>
            <person name="Mauceli E."/>
            <person name="Bouneau L."/>
            <person name="Fischer C."/>
            <person name="Ozouf-Costaz C."/>
            <person name="Bernot A."/>
            <person name="Nicaud S."/>
            <person name="Jaffe D."/>
            <person name="Fisher S."/>
            <person name="Lutfalla G."/>
            <person name="Dossat C."/>
            <person name="Segurens B."/>
            <person name="Dasilva C."/>
            <person name="Salanoubat M."/>
            <person name="Levy M."/>
            <person name="Boudet N."/>
            <person name="Castellano S."/>
            <person name="Anthouard V."/>
            <person name="Jubin C."/>
            <person name="Castelli V."/>
            <person name="Katinka M."/>
            <person name="Vacherie B."/>
            <person name="Biemont C."/>
            <person name="Skalli Z."/>
            <person name="Cattolico L."/>
            <person name="Poulain J."/>
            <person name="De Berardinis V."/>
            <person name="Cruaud C."/>
            <person name="Duprat S."/>
            <person name="Brottier P."/>
            <person name="Coutanceau J.-P."/>
            <person name="Gouzy J."/>
            <person name="Parra G."/>
            <person name="Lardier G."/>
            <person name="Chapple C."/>
            <person name="McKernan K.J."/>
            <person name="McEwan P."/>
            <person name="Bosak S."/>
            <person name="Kellis M."/>
            <person name="Volff J.-N."/>
            <person name="Guigo R."/>
            <person name="Zody M.C."/>
            <person name="Mesirov J."/>
            <person name="Lindblad-Toh K."/>
            <person name="Birren B."/>
            <person name="Nusbaum C."/>
            <person name="Kahn D."/>
            <person name="Robinson-Rechavi M."/>
            <person name="Laudet V."/>
            <person name="Schachter V."/>
            <person name="Quetier F."/>
            <person name="Saurin W."/>
            <person name="Scarpelli C."/>
            <person name="Wincker P."/>
            <person name="Lander E.S."/>
            <person name="Weissenbach J."/>
            <person name="Roest Crollius H."/>
        </authorList>
    </citation>
    <scope>NUCLEOTIDE SEQUENCE [LARGE SCALE GENOMIC DNA]</scope>
</reference>
<evidence type="ECO:0000313" key="4">
    <source>
        <dbReference type="Ensembl" id="ENSTNIP00000016217.1"/>
    </source>
</evidence>
<evidence type="ECO:0000313" key="5">
    <source>
        <dbReference type="Proteomes" id="UP000007303"/>
    </source>
</evidence>
<dbReference type="PROSITE" id="PS01209">
    <property type="entry name" value="LDLRA_1"/>
    <property type="match status" value="1"/>
</dbReference>
<dbReference type="Ensembl" id="ENSTNIT00000016429.1">
    <property type="protein sequence ID" value="ENSTNIP00000016217.1"/>
    <property type="gene ID" value="ENSTNIG00000013234.1"/>
</dbReference>
<dbReference type="InParanoid" id="H3D6S6"/>
<sequence length="114" mass="12536">QLPSCPTGEESCSDGSRCIYSGRFCDGRLDCPDQSDELDCAETTCLPSALNQQLNHDSGFNRNVWSSIRSRSTDKETLMVNIQLPPEHSDSDTEEELESPVDVKSRAIAAAQLK</sequence>
<dbReference type="PROSITE" id="PS50068">
    <property type="entry name" value="LDLRA_2"/>
    <property type="match status" value="1"/>
</dbReference>
<dbReference type="InterPro" id="IPR036055">
    <property type="entry name" value="LDL_receptor-like_sf"/>
</dbReference>
<dbReference type="InterPro" id="IPR002172">
    <property type="entry name" value="LDrepeatLR_classA_rpt"/>
</dbReference>
<evidence type="ECO:0000256" key="3">
    <source>
        <dbReference type="SAM" id="MobiDB-lite"/>
    </source>
</evidence>
<feature type="disulfide bond" evidence="2">
    <location>
        <begin position="25"/>
        <end position="40"/>
    </location>
</feature>
<dbReference type="Pfam" id="PF00057">
    <property type="entry name" value="Ldl_recept_a"/>
    <property type="match status" value="1"/>
</dbReference>
<accession>H3D6S6</accession>
<reference evidence="4" key="3">
    <citation type="submission" date="2025-09" db="UniProtKB">
        <authorList>
            <consortium name="Ensembl"/>
        </authorList>
    </citation>
    <scope>IDENTIFICATION</scope>
</reference>
<name>H3D6S6_TETNG</name>
<comment type="caution">
    <text evidence="2">Lacks conserved residue(s) required for the propagation of feature annotation.</text>
</comment>
<feature type="region of interest" description="Disordered" evidence="3">
    <location>
        <begin position="84"/>
        <end position="114"/>
    </location>
</feature>
<evidence type="ECO:0000256" key="1">
    <source>
        <dbReference type="ARBA" id="ARBA00023157"/>
    </source>
</evidence>
<protein>
    <submittedName>
        <fullName evidence="4">Uncharacterized protein</fullName>
    </submittedName>
</protein>
<dbReference type="SMART" id="SM00192">
    <property type="entry name" value="LDLa"/>
    <property type="match status" value="1"/>
</dbReference>
<evidence type="ECO:0000256" key="2">
    <source>
        <dbReference type="PROSITE-ProRule" id="PRU00124"/>
    </source>
</evidence>
<dbReference type="STRING" id="99883.ENSTNIP00000016217"/>
<keyword evidence="5" id="KW-1185">Reference proteome</keyword>
<dbReference type="Proteomes" id="UP000007303">
    <property type="component" value="Unassembled WGS sequence"/>
</dbReference>
<dbReference type="Gene3D" id="4.10.400.10">
    <property type="entry name" value="Low-density Lipoprotein Receptor"/>
    <property type="match status" value="1"/>
</dbReference>
<dbReference type="InterPro" id="IPR023415">
    <property type="entry name" value="LDLR_class-A_CS"/>
</dbReference>
<proteinExistence type="predicted"/>
<keyword evidence="1 2" id="KW-1015">Disulfide bond</keyword>
<dbReference type="AlphaFoldDB" id="H3D6S6"/>
<dbReference type="HOGENOM" id="CLU_2126832_0_0_1"/>
<dbReference type="SUPFAM" id="SSF57424">
    <property type="entry name" value="LDL receptor-like module"/>
    <property type="match status" value="1"/>
</dbReference>
<dbReference type="CDD" id="cd00112">
    <property type="entry name" value="LDLa"/>
    <property type="match status" value="1"/>
</dbReference>
<organism evidence="4 5">
    <name type="scientific">Tetraodon nigroviridis</name>
    <name type="common">Spotted green pufferfish</name>
    <name type="synonym">Chelonodon nigroviridis</name>
    <dbReference type="NCBI Taxonomy" id="99883"/>
    <lineage>
        <taxon>Eukaryota</taxon>
        <taxon>Metazoa</taxon>
        <taxon>Chordata</taxon>
        <taxon>Craniata</taxon>
        <taxon>Vertebrata</taxon>
        <taxon>Euteleostomi</taxon>
        <taxon>Actinopterygii</taxon>
        <taxon>Neopterygii</taxon>
        <taxon>Teleostei</taxon>
        <taxon>Neoteleostei</taxon>
        <taxon>Acanthomorphata</taxon>
        <taxon>Eupercaria</taxon>
        <taxon>Tetraodontiformes</taxon>
        <taxon>Tetradontoidea</taxon>
        <taxon>Tetraodontidae</taxon>
        <taxon>Tetraodon</taxon>
    </lineage>
</organism>
<reference evidence="4" key="2">
    <citation type="submission" date="2025-08" db="UniProtKB">
        <authorList>
            <consortium name="Ensembl"/>
        </authorList>
    </citation>
    <scope>IDENTIFICATION</scope>
</reference>